<reference evidence="13" key="1">
    <citation type="journal article" date="2019" name="Int. J. Syst. Evol. Microbiol.">
        <title>The Global Catalogue of Microorganisms (GCM) 10K type strain sequencing project: providing services to taxonomists for standard genome sequencing and annotation.</title>
        <authorList>
            <consortium name="The Broad Institute Genomics Platform"/>
            <consortium name="The Broad Institute Genome Sequencing Center for Infectious Disease"/>
            <person name="Wu L."/>
            <person name="Ma J."/>
        </authorList>
    </citation>
    <scope>NUCLEOTIDE SEQUENCE [LARGE SCALE GENOMIC DNA]</scope>
    <source>
        <strain evidence="13">NCAIM B.02333</strain>
    </source>
</reference>
<evidence type="ECO:0000256" key="5">
    <source>
        <dbReference type="ARBA" id="ARBA00022723"/>
    </source>
</evidence>
<evidence type="ECO:0000313" key="12">
    <source>
        <dbReference type="EMBL" id="MFC3687627.1"/>
    </source>
</evidence>
<dbReference type="InterPro" id="IPR024909">
    <property type="entry name" value="Cys-tRNA/MSH_ligase"/>
</dbReference>
<dbReference type="PANTHER" id="PTHR10890">
    <property type="entry name" value="CYSTEINYL-TRNA SYNTHETASE"/>
    <property type="match status" value="1"/>
</dbReference>
<proteinExistence type="inferred from homology"/>
<comment type="caution">
    <text evidence="12">The sequence shown here is derived from an EMBL/GenBank/DDBJ whole genome shotgun (WGS) entry which is preliminary data.</text>
</comment>
<organism evidence="12 13">
    <name type="scientific">Aquipuribacter hungaricus</name>
    <dbReference type="NCBI Taxonomy" id="545624"/>
    <lineage>
        <taxon>Bacteria</taxon>
        <taxon>Bacillati</taxon>
        <taxon>Actinomycetota</taxon>
        <taxon>Actinomycetes</taxon>
        <taxon>Micrococcales</taxon>
        <taxon>Intrasporangiaceae</taxon>
        <taxon>Aquipuribacter</taxon>
    </lineage>
</organism>
<feature type="binding site" evidence="10">
    <location>
        <position position="233"/>
    </location>
    <ligand>
        <name>L-cysteinyl-5'-AMP</name>
        <dbReference type="ChEBI" id="CHEBI:144924"/>
    </ligand>
</feature>
<keyword evidence="6 10" id="KW-0547">Nucleotide-binding</keyword>
<feature type="binding site" evidence="10">
    <location>
        <begin position="81"/>
        <end position="83"/>
    </location>
    <ligand>
        <name>L-cysteinyl-5'-AMP</name>
        <dbReference type="ChEBI" id="CHEBI:144924"/>
    </ligand>
</feature>
<feature type="short sequence motif" description="'KMSKS' region" evidence="10">
    <location>
        <begin position="294"/>
        <end position="298"/>
    </location>
</feature>
<dbReference type="EMBL" id="JBHRWW010000002">
    <property type="protein sequence ID" value="MFC3687627.1"/>
    <property type="molecule type" value="Genomic_DNA"/>
</dbReference>
<dbReference type="NCBIfam" id="TIGR03447">
    <property type="entry name" value="mycothiol_MshC"/>
    <property type="match status" value="1"/>
</dbReference>
<dbReference type="InterPro" id="IPR032678">
    <property type="entry name" value="tRNA-synt_1_cat_dom"/>
</dbReference>
<evidence type="ECO:0000259" key="11">
    <source>
        <dbReference type="Pfam" id="PF01406"/>
    </source>
</evidence>
<feature type="short sequence motif" description="'ERGGDP' region" evidence="10">
    <location>
        <begin position="192"/>
        <end position="197"/>
    </location>
</feature>
<feature type="binding site" evidence="10">
    <location>
        <position position="237"/>
    </location>
    <ligand>
        <name>Zn(2+)</name>
        <dbReference type="ChEBI" id="CHEBI:29105"/>
    </ligand>
</feature>
<feature type="short sequence motif" description="'HIGH' region" evidence="10">
    <location>
        <begin position="45"/>
        <end position="55"/>
    </location>
</feature>
<dbReference type="Proteomes" id="UP001595685">
    <property type="component" value="Unassembled WGS sequence"/>
</dbReference>
<dbReference type="GO" id="GO:0035446">
    <property type="term" value="F:cysteine-glucosaminylinositol ligase activity"/>
    <property type="evidence" value="ECO:0007669"/>
    <property type="project" value="UniProtKB-EC"/>
</dbReference>
<dbReference type="InterPro" id="IPR014729">
    <property type="entry name" value="Rossmann-like_a/b/a_fold"/>
</dbReference>
<gene>
    <name evidence="10 12" type="primary">mshC</name>
    <name evidence="12" type="ORF">ACFOLH_04660</name>
</gene>
<feature type="domain" description="tRNA synthetases class I catalytic" evidence="11">
    <location>
        <begin position="38"/>
        <end position="341"/>
    </location>
</feature>
<keyword evidence="4 10" id="KW-0436">Ligase</keyword>
<dbReference type="Pfam" id="PF01406">
    <property type="entry name" value="tRNA-synt_1e"/>
    <property type="match status" value="1"/>
</dbReference>
<keyword evidence="7 10" id="KW-0862">Zinc</keyword>
<keyword evidence="8 10" id="KW-0067">ATP-binding</keyword>
<evidence type="ECO:0000256" key="2">
    <source>
        <dbReference type="ARBA" id="ARBA00007723"/>
    </source>
</evidence>
<evidence type="ECO:0000256" key="1">
    <source>
        <dbReference type="ARBA" id="ARBA00003679"/>
    </source>
</evidence>
<dbReference type="EC" id="6.3.1.13" evidence="10"/>
<protein>
    <recommendedName>
        <fullName evidence="10">L-cysteine:1D-myo-inositol 2-amino-2-deoxy-alpha-D-glucopyranoside ligase</fullName>
        <shortName evidence="10">L-Cys:GlcN-Ins ligase</shortName>
        <ecNumber evidence="10">6.3.1.13</ecNumber>
    </recommendedName>
    <alternativeName>
        <fullName evidence="10">Mycothiol ligase</fullName>
        <shortName evidence="10">MSH ligase</shortName>
    </alternativeName>
</protein>
<keyword evidence="5 10" id="KW-0479">Metal-binding</keyword>
<comment type="catalytic activity">
    <reaction evidence="9 10">
        <text>1D-myo-inositol 2-amino-2-deoxy-alpha-D-glucopyranoside + L-cysteine + ATP = 1D-myo-inositol 2-(L-cysteinylamino)-2-deoxy-alpha-D-glucopyranoside + AMP + diphosphate + H(+)</text>
        <dbReference type="Rhea" id="RHEA:26176"/>
        <dbReference type="ChEBI" id="CHEBI:15378"/>
        <dbReference type="ChEBI" id="CHEBI:30616"/>
        <dbReference type="ChEBI" id="CHEBI:33019"/>
        <dbReference type="ChEBI" id="CHEBI:35235"/>
        <dbReference type="ChEBI" id="CHEBI:58886"/>
        <dbReference type="ChEBI" id="CHEBI:58887"/>
        <dbReference type="ChEBI" id="CHEBI:456215"/>
        <dbReference type="EC" id="6.3.1.13"/>
    </reaction>
</comment>
<evidence type="ECO:0000256" key="9">
    <source>
        <dbReference type="ARBA" id="ARBA00048350"/>
    </source>
</evidence>
<evidence type="ECO:0000256" key="6">
    <source>
        <dbReference type="ARBA" id="ARBA00022741"/>
    </source>
</evidence>
<dbReference type="HAMAP" id="MF_01697">
    <property type="entry name" value="MshC"/>
    <property type="match status" value="1"/>
</dbReference>
<dbReference type="RefSeq" id="WP_340289540.1">
    <property type="nucleotide sequence ID" value="NZ_JBBEOI010000009.1"/>
</dbReference>
<dbReference type="Gene3D" id="3.40.50.620">
    <property type="entry name" value="HUPs"/>
    <property type="match status" value="1"/>
</dbReference>
<evidence type="ECO:0000256" key="3">
    <source>
        <dbReference type="ARBA" id="ARBA00011245"/>
    </source>
</evidence>
<feature type="binding site" evidence="10">
    <location>
        <begin position="255"/>
        <end position="257"/>
    </location>
    <ligand>
        <name>L-cysteinyl-5'-AMP</name>
        <dbReference type="ChEBI" id="CHEBI:144924"/>
    </ligand>
</feature>
<feature type="binding site" evidence="10">
    <location>
        <position position="288"/>
    </location>
    <ligand>
        <name>L-cysteinyl-5'-AMP</name>
        <dbReference type="ChEBI" id="CHEBI:144924"/>
    </ligand>
</feature>
<feature type="binding site" evidence="10">
    <location>
        <position position="43"/>
    </location>
    <ligand>
        <name>Zn(2+)</name>
        <dbReference type="ChEBI" id="CHEBI:29105"/>
    </ligand>
</feature>
<dbReference type="PRINTS" id="PR00983">
    <property type="entry name" value="TRNASYNTHCYS"/>
</dbReference>
<evidence type="ECO:0000256" key="8">
    <source>
        <dbReference type="ARBA" id="ARBA00022840"/>
    </source>
</evidence>
<comment type="function">
    <text evidence="1 10">Catalyzes the ATP-dependent condensation of GlcN-Ins and L-cysteine to form L-Cys-GlcN-Ins.</text>
</comment>
<sequence>MKSWPEPSLPSLPGRGGPVRLHDTVAGEVVDVPVDGPAGLYVCGITPYDAAHLGHASTYVAFDLLHRAWLDAGHEVRYVQNVTDVDDPLLERATATGVRWQDLAEQQTDVFRDDMGALAVIPPHAFVGVTEVVPQVGELVLRLEAAGAAYRLDADSGDGATTSDVYFDVASVDDLGGVSGLDRATMLHLAAERGGDPDRPGKRDALDPLLWRGRRAGEPSWPVDGLPDGRPGWHVECVAIALEELGHGFAVQGGGSDLVFPHHEMGAAHSHALGLRPYARTYVHTGMVALDGVKMSKSLGNLEFVHRLVARGVPASVVRLALLSHHYRSDWSWSEDEVAAAAARAERYRSAVSREGGVEAGSTLDAVRAALAEDLDAPAALAAIDAWCARQEAAEEPLEAGAPGLVSRTLDALLGVRL</sequence>
<comment type="subunit">
    <text evidence="3 10">Monomer.</text>
</comment>
<feature type="binding site" evidence="10">
    <location>
        <position position="58"/>
    </location>
    <ligand>
        <name>L-cysteinyl-5'-AMP</name>
        <dbReference type="ChEBI" id="CHEBI:144924"/>
    </ligand>
</feature>
<dbReference type="SUPFAM" id="SSF52374">
    <property type="entry name" value="Nucleotidylyl transferase"/>
    <property type="match status" value="1"/>
</dbReference>
<feature type="binding site" evidence="10">
    <location>
        <position position="262"/>
    </location>
    <ligand>
        <name>Zn(2+)</name>
        <dbReference type="ChEBI" id="CHEBI:29105"/>
    </ligand>
</feature>
<dbReference type="Gene3D" id="1.20.120.640">
    <property type="entry name" value="Anticodon-binding domain of a subclass of class I aminoacyl-tRNA synthetases"/>
    <property type="match status" value="1"/>
</dbReference>
<dbReference type="InterPro" id="IPR017812">
    <property type="entry name" value="Mycothiol_ligase_MshC"/>
</dbReference>
<comment type="similarity">
    <text evidence="2 10">Belongs to the class-I aminoacyl-tRNA synthetase family. MshC subfamily.</text>
</comment>
<name>A0ABV7WFC1_9MICO</name>
<keyword evidence="13" id="KW-1185">Reference proteome</keyword>
<evidence type="ECO:0000256" key="4">
    <source>
        <dbReference type="ARBA" id="ARBA00022598"/>
    </source>
</evidence>
<evidence type="ECO:0000256" key="7">
    <source>
        <dbReference type="ARBA" id="ARBA00022833"/>
    </source>
</evidence>
<evidence type="ECO:0000313" key="13">
    <source>
        <dbReference type="Proteomes" id="UP001595685"/>
    </source>
</evidence>
<evidence type="ECO:0000256" key="10">
    <source>
        <dbReference type="HAMAP-Rule" id="MF_01697"/>
    </source>
</evidence>
<feature type="binding site" evidence="10">
    <location>
        <begin position="43"/>
        <end position="46"/>
    </location>
    <ligand>
        <name>L-cysteinyl-5'-AMP</name>
        <dbReference type="ChEBI" id="CHEBI:144924"/>
    </ligand>
</feature>
<dbReference type="PANTHER" id="PTHR10890:SF3">
    <property type="entry name" value="CYSTEINE--TRNA LIGASE, CYTOPLASMIC"/>
    <property type="match status" value="1"/>
</dbReference>
<comment type="cofactor">
    <cofactor evidence="10">
        <name>Zn(2+)</name>
        <dbReference type="ChEBI" id="CHEBI:29105"/>
    </cofactor>
    <text evidence="10">Binds 1 zinc ion per subunit.</text>
</comment>
<accession>A0ABV7WFC1</accession>